<keyword evidence="5" id="KW-0597">Phosphoprotein</keyword>
<dbReference type="EC" id="2.7.13.3" evidence="3"/>
<dbReference type="Gene3D" id="6.10.340.10">
    <property type="match status" value="1"/>
</dbReference>
<dbReference type="KEGG" id="dat:HRM2_05880"/>
<dbReference type="GO" id="GO:0005886">
    <property type="term" value="C:plasma membrane"/>
    <property type="evidence" value="ECO:0007669"/>
    <property type="project" value="UniProtKB-SubCell"/>
</dbReference>
<dbReference type="CDD" id="cd06225">
    <property type="entry name" value="HAMP"/>
    <property type="match status" value="1"/>
</dbReference>
<dbReference type="Pfam" id="PF00672">
    <property type="entry name" value="HAMP"/>
    <property type="match status" value="1"/>
</dbReference>
<keyword evidence="9" id="KW-0067">ATP-binding</keyword>
<gene>
    <name evidence="15" type="ordered locus">HRM2_05880</name>
</gene>
<organism evidence="15 16">
    <name type="scientific">Desulforapulum autotrophicum (strain ATCC 43914 / DSM 3382 / VKM B-1955 / HRM2)</name>
    <name type="common">Desulfobacterium autotrophicum</name>
    <dbReference type="NCBI Taxonomy" id="177437"/>
    <lineage>
        <taxon>Bacteria</taxon>
        <taxon>Pseudomonadati</taxon>
        <taxon>Thermodesulfobacteriota</taxon>
        <taxon>Desulfobacteria</taxon>
        <taxon>Desulfobacterales</taxon>
        <taxon>Desulfobacteraceae</taxon>
        <taxon>Desulforapulum</taxon>
    </lineage>
</organism>
<dbReference type="Proteomes" id="UP000000442">
    <property type="component" value="Chromosome"/>
</dbReference>
<keyword evidence="8" id="KW-0418">Kinase</keyword>
<evidence type="ECO:0000256" key="13">
    <source>
        <dbReference type="SAM" id="Phobius"/>
    </source>
</evidence>
<name>C0QIR2_DESAH</name>
<evidence type="ECO:0000256" key="6">
    <source>
        <dbReference type="ARBA" id="ARBA00022679"/>
    </source>
</evidence>
<feature type="coiled-coil region" evidence="12">
    <location>
        <begin position="148"/>
        <end position="196"/>
    </location>
</feature>
<comment type="subcellular location">
    <subcellularLocation>
        <location evidence="2">Cell membrane</location>
        <topology evidence="2">Multi-pass membrane protein</topology>
    </subcellularLocation>
</comment>
<evidence type="ECO:0000256" key="9">
    <source>
        <dbReference type="ARBA" id="ARBA00022840"/>
    </source>
</evidence>
<keyword evidence="12" id="KW-0175">Coiled coil</keyword>
<keyword evidence="13" id="KW-0812">Transmembrane</keyword>
<dbReference type="GO" id="GO:0000160">
    <property type="term" value="P:phosphorelay signal transduction system"/>
    <property type="evidence" value="ECO:0007669"/>
    <property type="project" value="UniProtKB-KW"/>
</dbReference>
<evidence type="ECO:0000256" key="1">
    <source>
        <dbReference type="ARBA" id="ARBA00000085"/>
    </source>
</evidence>
<dbReference type="HOGENOM" id="CLU_1080628_0_0_7"/>
<evidence type="ECO:0000256" key="3">
    <source>
        <dbReference type="ARBA" id="ARBA00012438"/>
    </source>
</evidence>
<evidence type="ECO:0000313" key="15">
    <source>
        <dbReference type="EMBL" id="ACN13702.1"/>
    </source>
</evidence>
<dbReference type="PANTHER" id="PTHR45528">
    <property type="entry name" value="SENSOR HISTIDINE KINASE CPXA"/>
    <property type="match status" value="1"/>
</dbReference>
<evidence type="ECO:0000256" key="10">
    <source>
        <dbReference type="ARBA" id="ARBA00023012"/>
    </source>
</evidence>
<keyword evidence="6" id="KW-0808">Transferase</keyword>
<evidence type="ECO:0000259" key="14">
    <source>
        <dbReference type="PROSITE" id="PS50885"/>
    </source>
</evidence>
<keyword evidence="13" id="KW-1133">Transmembrane helix</keyword>
<dbReference type="GO" id="GO:0004673">
    <property type="term" value="F:protein histidine kinase activity"/>
    <property type="evidence" value="ECO:0007669"/>
    <property type="project" value="UniProtKB-EC"/>
</dbReference>
<accession>C0QIR2</accession>
<keyword evidence="7" id="KW-0547">Nucleotide-binding</keyword>
<keyword evidence="4" id="KW-1003">Cell membrane</keyword>
<dbReference type="eggNOG" id="COG3850">
    <property type="taxonomic scope" value="Bacteria"/>
</dbReference>
<dbReference type="GO" id="GO:0005524">
    <property type="term" value="F:ATP binding"/>
    <property type="evidence" value="ECO:0007669"/>
    <property type="project" value="UniProtKB-KW"/>
</dbReference>
<protein>
    <recommendedName>
        <fullName evidence="3">histidine kinase</fullName>
        <ecNumber evidence="3">2.7.13.3</ecNumber>
    </recommendedName>
</protein>
<evidence type="ECO:0000256" key="2">
    <source>
        <dbReference type="ARBA" id="ARBA00004651"/>
    </source>
</evidence>
<keyword evidence="11 13" id="KW-0472">Membrane</keyword>
<dbReference type="SUPFAM" id="SSF158472">
    <property type="entry name" value="HAMP domain-like"/>
    <property type="match status" value="1"/>
</dbReference>
<dbReference type="PROSITE" id="PS50885">
    <property type="entry name" value="HAMP"/>
    <property type="match status" value="1"/>
</dbReference>
<evidence type="ECO:0000256" key="11">
    <source>
        <dbReference type="ARBA" id="ARBA00023136"/>
    </source>
</evidence>
<dbReference type="STRING" id="177437.HRM2_05880"/>
<proteinExistence type="predicted"/>
<keyword evidence="16" id="KW-1185">Reference proteome</keyword>
<dbReference type="PANTHER" id="PTHR45528:SF1">
    <property type="entry name" value="SENSOR HISTIDINE KINASE CPXA"/>
    <property type="match status" value="1"/>
</dbReference>
<evidence type="ECO:0000256" key="4">
    <source>
        <dbReference type="ARBA" id="ARBA00022475"/>
    </source>
</evidence>
<feature type="domain" description="HAMP" evidence="14">
    <location>
        <begin position="97"/>
        <end position="149"/>
    </location>
</feature>
<sequence>MDSTSPLISETANYLNRQFTNIDQISSKQQMELEVEGQRYFLSVTPFADEYGLDWLIGIAISESNLMGAVEANTRATILVSLIILAGTLILGIVITRKITHPILQLNRATQEMSLGRWEKIENNTRFKEVRSLTNSFNQMAWQLSKTLETLEHRVQERTSELTSVNKQLQVEIAERKKTETDRERLITELQKALENVKTLSGFLPICSHCKKIRDDDGKWHDVADYVHDRSEAEFSHGICPECAQKYYPDFDIYSDK</sequence>
<evidence type="ECO:0000256" key="8">
    <source>
        <dbReference type="ARBA" id="ARBA00022777"/>
    </source>
</evidence>
<evidence type="ECO:0000256" key="5">
    <source>
        <dbReference type="ARBA" id="ARBA00022553"/>
    </source>
</evidence>
<dbReference type="InterPro" id="IPR003660">
    <property type="entry name" value="HAMP_dom"/>
</dbReference>
<dbReference type="EMBL" id="CP001087">
    <property type="protein sequence ID" value="ACN13702.1"/>
    <property type="molecule type" value="Genomic_DNA"/>
</dbReference>
<dbReference type="AlphaFoldDB" id="C0QIR2"/>
<evidence type="ECO:0000256" key="12">
    <source>
        <dbReference type="SAM" id="Coils"/>
    </source>
</evidence>
<evidence type="ECO:0000313" key="16">
    <source>
        <dbReference type="Proteomes" id="UP000000442"/>
    </source>
</evidence>
<reference evidence="15 16" key="1">
    <citation type="journal article" date="2009" name="Environ. Microbiol.">
        <title>Genome sequence of Desulfobacterium autotrophicum HRM2, a marine sulfate reducer oxidizing organic carbon completely to carbon dioxide.</title>
        <authorList>
            <person name="Strittmatter A.W."/>
            <person name="Liesegang H."/>
            <person name="Rabus R."/>
            <person name="Decker I."/>
            <person name="Amann J."/>
            <person name="Andres S."/>
            <person name="Henne A."/>
            <person name="Fricke W.F."/>
            <person name="Martinez-Arias R."/>
            <person name="Bartels D."/>
            <person name="Goesmann A."/>
            <person name="Krause L."/>
            <person name="Puehler A."/>
            <person name="Klenk H.P."/>
            <person name="Richter M."/>
            <person name="Schuler M."/>
            <person name="Gloeckner F.O."/>
            <person name="Meyerdierks A."/>
            <person name="Gottschalk G."/>
            <person name="Amann R."/>
        </authorList>
    </citation>
    <scope>NUCLEOTIDE SEQUENCE [LARGE SCALE GENOMIC DNA]</scope>
    <source>
        <strain evidence="16">ATCC 43914 / DSM 3382 / HRM2</strain>
    </source>
</reference>
<comment type="catalytic activity">
    <reaction evidence="1">
        <text>ATP + protein L-histidine = ADP + protein N-phospho-L-histidine.</text>
        <dbReference type="EC" id="2.7.13.3"/>
    </reaction>
</comment>
<feature type="transmembrane region" description="Helical" evidence="13">
    <location>
        <begin position="76"/>
        <end position="95"/>
    </location>
</feature>
<dbReference type="InterPro" id="IPR050398">
    <property type="entry name" value="HssS/ArlS-like"/>
</dbReference>
<keyword evidence="10" id="KW-0902">Two-component regulatory system</keyword>
<evidence type="ECO:0000256" key="7">
    <source>
        <dbReference type="ARBA" id="ARBA00022741"/>
    </source>
</evidence>